<evidence type="ECO:0000313" key="2">
    <source>
        <dbReference type="EMBL" id="AUB80128.1"/>
    </source>
</evidence>
<accession>A0A2K8U3H1</accession>
<reference evidence="2 3" key="1">
    <citation type="submission" date="2017-03" db="EMBL/GenBank/DDBJ databases">
        <title>Complete genome sequence of Candidatus 'Thiodictyon syntrophicum' sp. nov. strain Cad16T, a photolithoautotroph purple sulfur bacterium isolated from an alpine meromictic lake.</title>
        <authorList>
            <person name="Luedin S.M."/>
            <person name="Pothier J.F."/>
            <person name="Danza F."/>
            <person name="Storelli N."/>
            <person name="Wittwer M."/>
            <person name="Tonolla M."/>
        </authorList>
    </citation>
    <scope>NUCLEOTIDE SEQUENCE [LARGE SCALE GENOMIC DNA]</scope>
    <source>
        <strain evidence="2 3">Cad16T</strain>
    </source>
</reference>
<organism evidence="2 3">
    <name type="scientific">Candidatus Thiodictyon syntrophicum</name>
    <dbReference type="NCBI Taxonomy" id="1166950"/>
    <lineage>
        <taxon>Bacteria</taxon>
        <taxon>Pseudomonadati</taxon>
        <taxon>Pseudomonadota</taxon>
        <taxon>Gammaproteobacteria</taxon>
        <taxon>Chromatiales</taxon>
        <taxon>Chromatiaceae</taxon>
        <taxon>Thiodictyon</taxon>
    </lineage>
</organism>
<protein>
    <recommendedName>
        <fullName evidence="1">HNH nuclease domain-containing protein</fullName>
    </recommendedName>
</protein>
<dbReference type="AlphaFoldDB" id="A0A2K8U3H1"/>
<evidence type="ECO:0000313" key="3">
    <source>
        <dbReference type="Proteomes" id="UP000232638"/>
    </source>
</evidence>
<proteinExistence type="predicted"/>
<keyword evidence="3" id="KW-1185">Reference proteome</keyword>
<dbReference type="Pfam" id="PF13391">
    <property type="entry name" value="HNH_2"/>
    <property type="match status" value="1"/>
</dbReference>
<gene>
    <name evidence="2" type="ORF">THSYN_03565</name>
</gene>
<sequence length="118" mass="13302">MGSPSCTRRRDLEPRADPQDLRASHIKPWADCDTDAERLDVFNGLLLAPQLDAAFDRGFVTIDDAGRVIVSGLLDPASRQVLGLDRPLWVQRLVDPHRAFLAWHRERVFRGRTTVSGE</sequence>
<evidence type="ECO:0000259" key="1">
    <source>
        <dbReference type="Pfam" id="PF13391"/>
    </source>
</evidence>
<dbReference type="InterPro" id="IPR003615">
    <property type="entry name" value="HNH_nuc"/>
</dbReference>
<feature type="domain" description="HNH nuclease" evidence="1">
    <location>
        <begin position="18"/>
        <end position="63"/>
    </location>
</feature>
<dbReference type="KEGG" id="tsy:THSYN_03565"/>
<name>A0A2K8U3H1_9GAMM</name>
<dbReference type="EMBL" id="CP020370">
    <property type="protein sequence ID" value="AUB80128.1"/>
    <property type="molecule type" value="Genomic_DNA"/>
</dbReference>
<dbReference type="Proteomes" id="UP000232638">
    <property type="component" value="Chromosome"/>
</dbReference>